<evidence type="ECO:0000259" key="4">
    <source>
        <dbReference type="PROSITE" id="PS51118"/>
    </source>
</evidence>
<evidence type="ECO:0000256" key="3">
    <source>
        <dbReference type="ARBA" id="ARBA00023163"/>
    </source>
</evidence>
<dbReference type="RefSeq" id="WP_189226859.1">
    <property type="nucleotide sequence ID" value="NZ_BMRG01000019.1"/>
</dbReference>
<dbReference type="Pfam" id="PF01638">
    <property type="entry name" value="HxlR"/>
    <property type="match status" value="1"/>
</dbReference>
<keyword evidence="3" id="KW-0804">Transcription</keyword>
<dbReference type="SUPFAM" id="SSF46785">
    <property type="entry name" value="Winged helix' DNA-binding domain"/>
    <property type="match status" value="1"/>
</dbReference>
<dbReference type="EMBL" id="BMRG01000019">
    <property type="protein sequence ID" value="GGP79584.1"/>
    <property type="molecule type" value="Genomic_DNA"/>
</dbReference>
<dbReference type="InterPro" id="IPR002577">
    <property type="entry name" value="HTH_HxlR"/>
</dbReference>
<proteinExistence type="predicted"/>
<sequence>MDETPRLATARTLLAADTFEQNCPTRAVLDHVTNRWATLILAALTAGPHRFSALQSRVAGISHKMLSQNLKTLVAYGLVDRSVEPTVPPRVTYRLTGLGEELTEPLCALIHWIGRHTEQLLTARAEHALTTS</sequence>
<dbReference type="Gene3D" id="1.10.10.10">
    <property type="entry name" value="Winged helix-like DNA-binding domain superfamily/Winged helix DNA-binding domain"/>
    <property type="match status" value="1"/>
</dbReference>
<dbReference type="InterPro" id="IPR036388">
    <property type="entry name" value="WH-like_DNA-bd_sf"/>
</dbReference>
<gene>
    <name evidence="5" type="ORF">GCM10010185_61860</name>
</gene>
<evidence type="ECO:0000256" key="2">
    <source>
        <dbReference type="ARBA" id="ARBA00023125"/>
    </source>
</evidence>
<keyword evidence="6" id="KW-1185">Reference proteome</keyword>
<keyword evidence="1" id="KW-0805">Transcription regulation</keyword>
<dbReference type="PROSITE" id="PS51118">
    <property type="entry name" value="HTH_HXLR"/>
    <property type="match status" value="1"/>
</dbReference>
<keyword evidence="2" id="KW-0238">DNA-binding</keyword>
<dbReference type="PANTHER" id="PTHR33204:SF37">
    <property type="entry name" value="HTH-TYPE TRANSCRIPTIONAL REGULATOR YODB"/>
    <property type="match status" value="1"/>
</dbReference>
<organism evidence="5 6">
    <name type="scientific">Saccharothrix coeruleofusca</name>
    <dbReference type="NCBI Taxonomy" id="33919"/>
    <lineage>
        <taxon>Bacteria</taxon>
        <taxon>Bacillati</taxon>
        <taxon>Actinomycetota</taxon>
        <taxon>Actinomycetes</taxon>
        <taxon>Pseudonocardiales</taxon>
        <taxon>Pseudonocardiaceae</taxon>
        <taxon>Saccharothrix</taxon>
    </lineage>
</organism>
<reference evidence="5" key="2">
    <citation type="submission" date="2020-09" db="EMBL/GenBank/DDBJ databases">
        <authorList>
            <person name="Sun Q."/>
            <person name="Ohkuma M."/>
        </authorList>
    </citation>
    <scope>NUCLEOTIDE SEQUENCE</scope>
    <source>
        <strain evidence="5">JCM 3313</strain>
    </source>
</reference>
<protein>
    <submittedName>
        <fullName evidence="5">Transcriptional regulator</fullName>
    </submittedName>
</protein>
<evidence type="ECO:0000313" key="5">
    <source>
        <dbReference type="EMBL" id="GGP79584.1"/>
    </source>
</evidence>
<dbReference type="PANTHER" id="PTHR33204">
    <property type="entry name" value="TRANSCRIPTIONAL REGULATOR, MARR FAMILY"/>
    <property type="match status" value="1"/>
</dbReference>
<feature type="domain" description="HTH hxlR-type" evidence="4">
    <location>
        <begin position="23"/>
        <end position="121"/>
    </location>
</feature>
<evidence type="ECO:0000313" key="6">
    <source>
        <dbReference type="Proteomes" id="UP000639606"/>
    </source>
</evidence>
<evidence type="ECO:0000256" key="1">
    <source>
        <dbReference type="ARBA" id="ARBA00023015"/>
    </source>
</evidence>
<dbReference type="Proteomes" id="UP000639606">
    <property type="component" value="Unassembled WGS sequence"/>
</dbReference>
<comment type="caution">
    <text evidence="5">The sequence shown here is derived from an EMBL/GenBank/DDBJ whole genome shotgun (WGS) entry which is preliminary data.</text>
</comment>
<dbReference type="InterPro" id="IPR036390">
    <property type="entry name" value="WH_DNA-bd_sf"/>
</dbReference>
<name>A0A918EG70_9PSEU</name>
<dbReference type="AlphaFoldDB" id="A0A918EG70"/>
<accession>A0A918EG70</accession>
<dbReference type="GO" id="GO:0003677">
    <property type="term" value="F:DNA binding"/>
    <property type="evidence" value="ECO:0007669"/>
    <property type="project" value="UniProtKB-KW"/>
</dbReference>
<reference evidence="5" key="1">
    <citation type="journal article" date="2014" name="Int. J. Syst. Evol. Microbiol.">
        <title>Complete genome sequence of Corynebacterium casei LMG S-19264T (=DSM 44701T), isolated from a smear-ripened cheese.</title>
        <authorList>
            <consortium name="US DOE Joint Genome Institute (JGI-PGF)"/>
            <person name="Walter F."/>
            <person name="Albersmeier A."/>
            <person name="Kalinowski J."/>
            <person name="Ruckert C."/>
        </authorList>
    </citation>
    <scope>NUCLEOTIDE SEQUENCE</scope>
    <source>
        <strain evidence="5">JCM 3313</strain>
    </source>
</reference>